<feature type="region of interest" description="Disordered" evidence="6">
    <location>
        <begin position="437"/>
        <end position="463"/>
    </location>
</feature>
<evidence type="ECO:0000256" key="4">
    <source>
        <dbReference type="ARBA" id="ARBA00023163"/>
    </source>
</evidence>
<evidence type="ECO:0000313" key="7">
    <source>
        <dbReference type="EMBL" id="ONI22841.1"/>
    </source>
</evidence>
<dbReference type="STRING" id="3760.A0A251QG84"/>
<keyword evidence="5" id="KW-0539">Nucleus</keyword>
<feature type="compositionally biased region" description="Low complexity" evidence="6">
    <location>
        <begin position="441"/>
        <end position="454"/>
    </location>
</feature>
<keyword evidence="4" id="KW-0804">Transcription</keyword>
<dbReference type="SUPFAM" id="SSF101936">
    <property type="entry name" value="DNA-binding pseudobarrel domain"/>
    <property type="match status" value="1"/>
</dbReference>
<protein>
    <recommendedName>
        <fullName evidence="9">TF-B3 domain-containing protein</fullName>
    </recommendedName>
</protein>
<proteinExistence type="predicted"/>
<dbReference type="Pfam" id="PF03754">
    <property type="entry name" value="At2g31720-like"/>
    <property type="match status" value="1"/>
</dbReference>
<evidence type="ECO:0008006" key="9">
    <source>
        <dbReference type="Google" id="ProtNLM"/>
    </source>
</evidence>
<dbReference type="PANTHER" id="PTHR31541:SF25">
    <property type="entry name" value="GAMMA-GLIADIN B"/>
    <property type="match status" value="1"/>
</dbReference>
<dbReference type="PANTHER" id="PTHR31541">
    <property type="entry name" value="B3 DOMAIN PLANT PROTEIN-RELATED"/>
    <property type="match status" value="1"/>
</dbReference>
<evidence type="ECO:0000256" key="6">
    <source>
        <dbReference type="SAM" id="MobiDB-lite"/>
    </source>
</evidence>
<reference evidence="7 8" key="1">
    <citation type="journal article" date="2013" name="Nat. Genet.">
        <title>The high-quality draft genome of peach (Prunus persica) identifies unique patterns of genetic diversity, domestication and genome evolution.</title>
        <authorList>
            <consortium name="International Peach Genome Initiative"/>
            <person name="Verde I."/>
            <person name="Abbott A.G."/>
            <person name="Scalabrin S."/>
            <person name="Jung S."/>
            <person name="Shu S."/>
            <person name="Marroni F."/>
            <person name="Zhebentyayeva T."/>
            <person name="Dettori M.T."/>
            <person name="Grimwood J."/>
            <person name="Cattonaro F."/>
            <person name="Zuccolo A."/>
            <person name="Rossini L."/>
            <person name="Jenkins J."/>
            <person name="Vendramin E."/>
            <person name="Meisel L.A."/>
            <person name="Decroocq V."/>
            <person name="Sosinski B."/>
            <person name="Prochnik S."/>
            <person name="Mitros T."/>
            <person name="Policriti A."/>
            <person name="Cipriani G."/>
            <person name="Dondini L."/>
            <person name="Ficklin S."/>
            <person name="Goodstein D.M."/>
            <person name="Xuan P."/>
            <person name="Del Fabbro C."/>
            <person name="Aramini V."/>
            <person name="Copetti D."/>
            <person name="Gonzalez S."/>
            <person name="Horner D.S."/>
            <person name="Falchi R."/>
            <person name="Lucas S."/>
            <person name="Mica E."/>
            <person name="Maldonado J."/>
            <person name="Lazzari B."/>
            <person name="Bielenberg D."/>
            <person name="Pirona R."/>
            <person name="Miculan M."/>
            <person name="Barakat A."/>
            <person name="Testolin R."/>
            <person name="Stella A."/>
            <person name="Tartarini S."/>
            <person name="Tonutti P."/>
            <person name="Arus P."/>
            <person name="Orellana A."/>
            <person name="Wells C."/>
            <person name="Main D."/>
            <person name="Vizzotto G."/>
            <person name="Silva H."/>
            <person name="Salamini F."/>
            <person name="Schmutz J."/>
            <person name="Morgante M."/>
            <person name="Rokhsar D.S."/>
        </authorList>
    </citation>
    <scope>NUCLEOTIDE SEQUENCE [LARGE SCALE GENOMIC DNA]</scope>
    <source>
        <strain evidence="8">cv. Nemared</strain>
    </source>
</reference>
<dbReference type="InterPro" id="IPR005508">
    <property type="entry name" value="At2g31720-like"/>
</dbReference>
<dbReference type="eggNOG" id="ENOG502S746">
    <property type="taxonomic scope" value="Eukaryota"/>
</dbReference>
<sequence length="463" mass="52432">MRKIREEKMSLVSKVGFGDGLSPLEILSETVCSIFKMHQVKQEHSLESPKKRSSLYFNFLNDTSSPSNTTPKKGNGPAMITRKEATLESPSSHDEDDDGCQVLLVDHAEERSELTFQLQIPDLVKECFPHPKKRRSSSPTNINSITLFGQKITMSTTGRASTSGSSIEFDQIHQEQAMTVKNASLKRRYIFDENDKDWAAALDKKKKKVKFSVNMNSSKSKGKNKGVPEPIHELPEEFKQVILGKMNGTKLQLLAQKSLFEADIKPGQGRLLLPREQTTSKNPKKFLKRNEKARLDKYKMQVSLIDPVLQQEDITLAWWKLSKKPKKRSFVLTHTWNHIVNKHHLDTDDLVQVWSFRAINSNFKHDDLNCDCDRDNNCRDVQDYDNVDDDLNDDDGQLHLALVLVRRGDHVFKEEGNKESSGGREVVGGSICGSCSPENFESSSPEKIGSSSPKVGEKRSRDF</sequence>
<dbReference type="InterPro" id="IPR015300">
    <property type="entry name" value="DNA-bd_pseudobarrel_sf"/>
</dbReference>
<organism evidence="7 8">
    <name type="scientific">Prunus persica</name>
    <name type="common">Peach</name>
    <name type="synonym">Amygdalus persica</name>
    <dbReference type="NCBI Taxonomy" id="3760"/>
    <lineage>
        <taxon>Eukaryota</taxon>
        <taxon>Viridiplantae</taxon>
        <taxon>Streptophyta</taxon>
        <taxon>Embryophyta</taxon>
        <taxon>Tracheophyta</taxon>
        <taxon>Spermatophyta</taxon>
        <taxon>Magnoliopsida</taxon>
        <taxon>eudicotyledons</taxon>
        <taxon>Gunneridae</taxon>
        <taxon>Pentapetalae</taxon>
        <taxon>rosids</taxon>
        <taxon>fabids</taxon>
        <taxon>Rosales</taxon>
        <taxon>Rosaceae</taxon>
        <taxon>Amygdaloideae</taxon>
        <taxon>Amygdaleae</taxon>
        <taxon>Prunus</taxon>
    </lineage>
</organism>
<dbReference type="EMBL" id="CM007652">
    <property type="protein sequence ID" value="ONI22841.1"/>
    <property type="molecule type" value="Genomic_DNA"/>
</dbReference>
<comment type="subcellular location">
    <subcellularLocation>
        <location evidence="1">Nucleus</location>
    </subcellularLocation>
</comment>
<dbReference type="Proteomes" id="UP000006882">
    <property type="component" value="Chromosome G2"/>
</dbReference>
<dbReference type="GO" id="GO:0005634">
    <property type="term" value="C:nucleus"/>
    <property type="evidence" value="ECO:0007669"/>
    <property type="project" value="UniProtKB-SubCell"/>
</dbReference>
<evidence type="ECO:0000256" key="2">
    <source>
        <dbReference type="ARBA" id="ARBA00023015"/>
    </source>
</evidence>
<keyword evidence="2" id="KW-0805">Transcription regulation</keyword>
<dbReference type="AlphaFoldDB" id="A0A251QG84"/>
<evidence type="ECO:0000313" key="8">
    <source>
        <dbReference type="Proteomes" id="UP000006882"/>
    </source>
</evidence>
<evidence type="ECO:0000256" key="1">
    <source>
        <dbReference type="ARBA" id="ARBA00004123"/>
    </source>
</evidence>
<dbReference type="GO" id="GO:0003677">
    <property type="term" value="F:DNA binding"/>
    <property type="evidence" value="ECO:0007669"/>
    <property type="project" value="UniProtKB-KW"/>
</dbReference>
<dbReference type="Gramene" id="ONI22841">
    <property type="protein sequence ID" value="ONI22841"/>
    <property type="gene ID" value="PRUPE_2G154200"/>
</dbReference>
<gene>
    <name evidence="7" type="ORF">PRUPE_2G154200</name>
</gene>
<keyword evidence="8" id="KW-1185">Reference proteome</keyword>
<evidence type="ECO:0000256" key="3">
    <source>
        <dbReference type="ARBA" id="ARBA00023125"/>
    </source>
</evidence>
<keyword evidence="3" id="KW-0238">DNA-binding</keyword>
<dbReference type="Gene3D" id="2.40.330.10">
    <property type="entry name" value="DNA-binding pseudobarrel domain"/>
    <property type="match status" value="1"/>
</dbReference>
<accession>A0A251QG84</accession>
<evidence type="ECO:0000256" key="5">
    <source>
        <dbReference type="ARBA" id="ARBA00023242"/>
    </source>
</evidence>
<name>A0A251QG84_PRUPE</name>